<name>A0A9X0CHL5_9CNID</name>
<evidence type="ECO:0000256" key="1">
    <source>
        <dbReference type="SAM" id="MobiDB-lite"/>
    </source>
</evidence>
<evidence type="ECO:0000313" key="3">
    <source>
        <dbReference type="Proteomes" id="UP001163046"/>
    </source>
</evidence>
<reference evidence="2" key="1">
    <citation type="submission" date="2023-01" db="EMBL/GenBank/DDBJ databases">
        <title>Genome assembly of the deep-sea coral Lophelia pertusa.</title>
        <authorList>
            <person name="Herrera S."/>
            <person name="Cordes E."/>
        </authorList>
    </citation>
    <scope>NUCLEOTIDE SEQUENCE</scope>
    <source>
        <strain evidence="2">USNM1676648</strain>
        <tissue evidence="2">Polyp</tissue>
    </source>
</reference>
<feature type="compositionally biased region" description="Basic and acidic residues" evidence="1">
    <location>
        <begin position="1"/>
        <end position="35"/>
    </location>
</feature>
<sequence length="391" mass="44816">MDSDNTSKAEVMKQWRENKKQASRESSKSHYEQKKTKISSMRKKKRSEGPVAESLPSNDEPTDVSFFKSRMAKKRALDKAKQSLPASPRRAEVLSALLDSPNTRKCLSNSTVLNTPKQQEEVKLARAVISDASAVLESTKQKRSDGARTTMRVGLSILCGSTIAQGGMRKGLAKALNINRRRIAMSVLQEKSVLCDRNALWASTKRRTRSDAIPDEHKQLAQDFWGSPGISRTTGNKKDVKRERVGPKQYVFHEKQVLEKTQTEVYEEFKEKYPEVRIGQRAFEKCKPFYVIEPRPQDRESCCCSAHVEIRMLFRSCMSYRRDVLKGKPEVERETYPVYEHLSELVEETMCNKVDASYHRLSCINRQCKECGVEDLKLMPEEQDTSRPRLK</sequence>
<organism evidence="2 3">
    <name type="scientific">Desmophyllum pertusum</name>
    <dbReference type="NCBI Taxonomy" id="174260"/>
    <lineage>
        <taxon>Eukaryota</taxon>
        <taxon>Metazoa</taxon>
        <taxon>Cnidaria</taxon>
        <taxon>Anthozoa</taxon>
        <taxon>Hexacorallia</taxon>
        <taxon>Scleractinia</taxon>
        <taxon>Caryophylliina</taxon>
        <taxon>Caryophylliidae</taxon>
        <taxon>Desmophyllum</taxon>
    </lineage>
</organism>
<dbReference type="OrthoDB" id="5986127at2759"/>
<protein>
    <submittedName>
        <fullName evidence="2">Uncharacterized protein</fullName>
    </submittedName>
</protein>
<feature type="compositionally biased region" description="Basic residues" evidence="1">
    <location>
        <begin position="36"/>
        <end position="46"/>
    </location>
</feature>
<dbReference type="PANTHER" id="PTHR46601">
    <property type="entry name" value="ULP_PROTEASE DOMAIN-CONTAINING PROTEIN"/>
    <property type="match status" value="1"/>
</dbReference>
<dbReference type="EMBL" id="MU827347">
    <property type="protein sequence ID" value="KAJ7352787.1"/>
    <property type="molecule type" value="Genomic_DNA"/>
</dbReference>
<accession>A0A9X0CHL5</accession>
<gene>
    <name evidence="2" type="ORF">OS493_033848</name>
</gene>
<evidence type="ECO:0000313" key="2">
    <source>
        <dbReference type="EMBL" id="KAJ7352787.1"/>
    </source>
</evidence>
<proteinExistence type="predicted"/>
<dbReference type="PANTHER" id="PTHR46601:SF1">
    <property type="entry name" value="ADF-H DOMAIN-CONTAINING PROTEIN"/>
    <property type="match status" value="1"/>
</dbReference>
<comment type="caution">
    <text evidence="2">The sequence shown here is derived from an EMBL/GenBank/DDBJ whole genome shotgun (WGS) entry which is preliminary data.</text>
</comment>
<dbReference type="AlphaFoldDB" id="A0A9X0CHL5"/>
<feature type="region of interest" description="Disordered" evidence="1">
    <location>
        <begin position="1"/>
        <end position="64"/>
    </location>
</feature>
<dbReference type="Proteomes" id="UP001163046">
    <property type="component" value="Unassembled WGS sequence"/>
</dbReference>
<keyword evidence="3" id="KW-1185">Reference proteome</keyword>